<dbReference type="AlphaFoldDB" id="A0A4R9M1A3"/>
<proteinExistence type="predicted"/>
<dbReference type="InterPro" id="IPR013783">
    <property type="entry name" value="Ig-like_fold"/>
</dbReference>
<dbReference type="Gene3D" id="2.60.120.1440">
    <property type="match status" value="1"/>
</dbReference>
<evidence type="ECO:0000256" key="1">
    <source>
        <dbReference type="SAM" id="Phobius"/>
    </source>
</evidence>
<dbReference type="RefSeq" id="WP_135760712.1">
    <property type="nucleotide sequence ID" value="NZ_RQHW01000042.1"/>
</dbReference>
<feature type="transmembrane region" description="Helical" evidence="1">
    <location>
        <begin position="9"/>
        <end position="27"/>
    </location>
</feature>
<dbReference type="EMBL" id="RQHW01000042">
    <property type="protein sequence ID" value="TGN19029.1"/>
    <property type="molecule type" value="Genomic_DNA"/>
</dbReference>
<evidence type="ECO:0000313" key="3">
    <source>
        <dbReference type="EMBL" id="TGN19029.1"/>
    </source>
</evidence>
<dbReference type="Pfam" id="PF04773">
    <property type="entry name" value="FecR"/>
    <property type="match status" value="1"/>
</dbReference>
<name>A0A4R9M1A3_9LEPT</name>
<keyword evidence="1" id="KW-1133">Transmembrane helix</keyword>
<dbReference type="InterPro" id="IPR006860">
    <property type="entry name" value="FecR"/>
</dbReference>
<accession>A0A4R9M1A3</accession>
<keyword evidence="1" id="KW-0812">Transmembrane</keyword>
<evidence type="ECO:0000259" key="2">
    <source>
        <dbReference type="Pfam" id="PF04773"/>
    </source>
</evidence>
<dbReference type="Gene3D" id="2.60.40.10">
    <property type="entry name" value="Immunoglobulins"/>
    <property type="match status" value="2"/>
</dbReference>
<dbReference type="InterPro" id="IPR036116">
    <property type="entry name" value="FN3_sf"/>
</dbReference>
<gene>
    <name evidence="3" type="ORF">EHS15_11510</name>
</gene>
<comment type="caution">
    <text evidence="3">The sequence shown here is derived from an EMBL/GenBank/DDBJ whole genome shotgun (WGS) entry which is preliminary data.</text>
</comment>
<organism evidence="3 4">
    <name type="scientific">Leptospira idonii</name>
    <dbReference type="NCBI Taxonomy" id="1193500"/>
    <lineage>
        <taxon>Bacteria</taxon>
        <taxon>Pseudomonadati</taxon>
        <taxon>Spirochaetota</taxon>
        <taxon>Spirochaetia</taxon>
        <taxon>Leptospirales</taxon>
        <taxon>Leptospiraceae</taxon>
        <taxon>Leptospira</taxon>
    </lineage>
</organism>
<protein>
    <recommendedName>
        <fullName evidence="2">FecR protein domain-containing protein</fullName>
    </recommendedName>
</protein>
<evidence type="ECO:0000313" key="4">
    <source>
        <dbReference type="Proteomes" id="UP000298058"/>
    </source>
</evidence>
<keyword evidence="4" id="KW-1185">Reference proteome</keyword>
<feature type="domain" description="FecR protein" evidence="2">
    <location>
        <begin position="74"/>
        <end position="168"/>
    </location>
</feature>
<dbReference type="Proteomes" id="UP000298058">
    <property type="component" value="Unassembled WGS sequence"/>
</dbReference>
<dbReference type="OrthoDB" id="340531at2"/>
<sequence>MNYSRNEKFWIVIQLALLFVFSGLLYYDLNKRLDAGDGKIIGTITFKQRTVQRKYSSRVVWEDMEQSFPLRNRDSIRTANAADAEITLNDGTKINLSENSMILLNLDDEKTNIDFAYGSVSANSSDSQSPSKISIQSGDTAVTVGSGDVKLSKEENKELSIAVQKGEAQVVSSGKESLKIGSDEKAVLGAGSEKIEIKKSELKLVSPSDHSRFFTTAASVPIQFEVQKDSSLSDLKLEVSNSSQFKQTVAVQAITDKPYSLSLKEGIYYWRVLSGKEVSIVRKFSVIRNVPVNLISPGNNVKLKSANENAYVSFSWTKNDLASNYKLDISSSSDFSSNLQSTTSVTHSLSLSLPKGKYYWRVGASVPQGEVNTRSYLNSIVSSFEITEEDKRKPPTLFNPAHKSSAYTALVEKKGLPFNWSKDSYSLSYEFFLSNSSQFDSILLQKTLPGNFFELKEKLKPGIYYWKVIGKSKEGIESESSSANSFEIKDIQSFRSFSPESDANYSLPEVTANGVSFSWEKLPFLGNYQLQIAEDPGFTKQLKPSFGANTKVIRKDISAGLYYWRVFFVNESGETLLSTKEQSFVVRYLPEDPKPYSPKNNIVLADTSKSVLFQWSRTGALQYEFRLSKKSNGKKTEILTKNINENEYSYPESGTWENGEYEWSVTSLGEGGVKSKSVVSRFFVGESTERNISGSLVEGIGAELIYPINGQIVNLTHSSSIRFRWAVLPGIKKYKFSLSDGKKEILSVQTGKPEYVLNKLDVLDSKEFRWTVVPLDGDTPSSEKSGTFRVELDAIKEEVEVLSPDVQYGE</sequence>
<keyword evidence="1" id="KW-0472">Membrane</keyword>
<dbReference type="SUPFAM" id="SSF49265">
    <property type="entry name" value="Fibronectin type III"/>
    <property type="match status" value="1"/>
</dbReference>
<reference evidence="3" key="1">
    <citation type="journal article" date="2019" name="PLoS Negl. Trop. Dis.">
        <title>Revisiting the worldwide diversity of Leptospira species in the environment.</title>
        <authorList>
            <person name="Vincent A.T."/>
            <person name="Schiettekatte O."/>
            <person name="Bourhy P."/>
            <person name="Veyrier F.J."/>
            <person name="Picardeau M."/>
        </authorList>
    </citation>
    <scope>NUCLEOTIDE SEQUENCE [LARGE SCALE GENOMIC DNA]</scope>
    <source>
        <strain evidence="3">201300427</strain>
    </source>
</reference>